<dbReference type="Proteomes" id="UP000252517">
    <property type="component" value="Unassembled WGS sequence"/>
</dbReference>
<evidence type="ECO:0000313" key="2">
    <source>
        <dbReference type="Proteomes" id="UP000252517"/>
    </source>
</evidence>
<dbReference type="EMBL" id="JPWH01000020">
    <property type="protein sequence ID" value="RCK44482.1"/>
    <property type="molecule type" value="Genomic_DNA"/>
</dbReference>
<reference evidence="1 2" key="1">
    <citation type="submission" date="2014-07" db="EMBL/GenBank/DDBJ databases">
        <title>Draft genome sequence of Thalassospira profundimaris S25-3-2.</title>
        <authorList>
            <person name="Lai Q."/>
            <person name="Shao Z."/>
        </authorList>
    </citation>
    <scope>NUCLEOTIDE SEQUENCE [LARGE SCALE GENOMIC DNA]</scope>
    <source>
        <strain evidence="1 2">S25-3-2</strain>
    </source>
</reference>
<organism evidence="1 2">
    <name type="scientific">Thalassospira profundimaris</name>
    <dbReference type="NCBI Taxonomy" id="502049"/>
    <lineage>
        <taxon>Bacteria</taxon>
        <taxon>Pseudomonadati</taxon>
        <taxon>Pseudomonadota</taxon>
        <taxon>Alphaproteobacteria</taxon>
        <taxon>Rhodospirillales</taxon>
        <taxon>Thalassospiraceae</taxon>
        <taxon>Thalassospira</taxon>
    </lineage>
</organism>
<gene>
    <name evidence="1" type="ORF">TH25_19715</name>
</gene>
<accession>A0A367WVK9</accession>
<sequence>MAPFPRGAFFFLGRLLGRITIGKNALQLPSQRIVTPFFRVSFTKQDRWHPFAKEHGTMRHLPEHAKIQREFQDWEFGLTGYCTNNDTGIEALPSEVVQAWDDMNAAWNDIKDSQGNISDAKRTRFREASDRLQKAWDAMTAQSHT</sequence>
<name>A0A367WVK9_9PROT</name>
<proteinExistence type="predicted"/>
<protein>
    <submittedName>
        <fullName evidence="1">Uncharacterized protein</fullName>
    </submittedName>
</protein>
<dbReference type="AlphaFoldDB" id="A0A367WVK9"/>
<evidence type="ECO:0000313" key="1">
    <source>
        <dbReference type="EMBL" id="RCK44482.1"/>
    </source>
</evidence>
<comment type="caution">
    <text evidence="1">The sequence shown here is derived from an EMBL/GenBank/DDBJ whole genome shotgun (WGS) entry which is preliminary data.</text>
</comment>